<dbReference type="RefSeq" id="WP_091973907.1">
    <property type="nucleotide sequence ID" value="NZ_FODF01000002.1"/>
</dbReference>
<name>A0A1H8FBW5_9FIRM</name>
<organism evidence="5 6">
    <name type="scientific">Peptostreptococcus russellii</name>
    <dbReference type="NCBI Taxonomy" id="215200"/>
    <lineage>
        <taxon>Bacteria</taxon>
        <taxon>Bacillati</taxon>
        <taxon>Bacillota</taxon>
        <taxon>Clostridia</taxon>
        <taxon>Peptostreptococcales</taxon>
        <taxon>Peptostreptococcaceae</taxon>
        <taxon>Peptostreptococcus</taxon>
    </lineage>
</organism>
<dbReference type="InterPro" id="IPR036265">
    <property type="entry name" value="HIT-like_sf"/>
</dbReference>
<feature type="active site" description="Tele-AMP-histidine intermediate" evidence="1">
    <location>
        <position position="99"/>
    </location>
</feature>
<dbReference type="InterPro" id="IPR001310">
    <property type="entry name" value="Histidine_triad_HIT"/>
</dbReference>
<evidence type="ECO:0000256" key="2">
    <source>
        <dbReference type="PIRSR" id="PIRSR601310-3"/>
    </source>
</evidence>
<sequence>MDCIFCKLANGEIATDMVYEDENVAAFRDMNPVTPVHILVVPKKHYESLEAIPFEEMDIVSDIHKAIRKIAKQEGFAEDGYRVINNCGEHGGQEVLHIHYHLLAGKPLTKLVTD</sequence>
<proteinExistence type="predicted"/>
<gene>
    <name evidence="5" type="ORF">SAMN05216454_10262</name>
</gene>
<feature type="short sequence motif" description="Histidine triad motif" evidence="2 3">
    <location>
        <begin position="97"/>
        <end position="101"/>
    </location>
</feature>
<dbReference type="GO" id="GO:0003824">
    <property type="term" value="F:catalytic activity"/>
    <property type="evidence" value="ECO:0007669"/>
    <property type="project" value="InterPro"/>
</dbReference>
<feature type="domain" description="HIT" evidence="4">
    <location>
        <begin position="4"/>
        <end position="114"/>
    </location>
</feature>
<dbReference type="EMBL" id="FODF01000002">
    <property type="protein sequence ID" value="SEN28954.1"/>
    <property type="molecule type" value="Genomic_DNA"/>
</dbReference>
<evidence type="ECO:0000313" key="5">
    <source>
        <dbReference type="EMBL" id="SEN28954.1"/>
    </source>
</evidence>
<dbReference type="CDD" id="cd01276">
    <property type="entry name" value="PKCI_related"/>
    <property type="match status" value="1"/>
</dbReference>
<evidence type="ECO:0000256" key="3">
    <source>
        <dbReference type="PROSITE-ProRule" id="PRU00464"/>
    </source>
</evidence>
<dbReference type="InterPro" id="IPR011146">
    <property type="entry name" value="HIT-like"/>
</dbReference>
<dbReference type="PANTHER" id="PTHR23089">
    <property type="entry name" value="HISTIDINE TRIAD HIT PROTEIN"/>
    <property type="match status" value="1"/>
</dbReference>
<dbReference type="Gene3D" id="3.30.428.10">
    <property type="entry name" value="HIT-like"/>
    <property type="match status" value="1"/>
</dbReference>
<protein>
    <submittedName>
        <fullName evidence="5">Histidine triad (HIT) family protein</fullName>
    </submittedName>
</protein>
<dbReference type="Proteomes" id="UP000199512">
    <property type="component" value="Unassembled WGS sequence"/>
</dbReference>
<evidence type="ECO:0000259" key="4">
    <source>
        <dbReference type="PROSITE" id="PS51084"/>
    </source>
</evidence>
<dbReference type="SUPFAM" id="SSF54197">
    <property type="entry name" value="HIT-like"/>
    <property type="match status" value="1"/>
</dbReference>
<dbReference type="PRINTS" id="PR00332">
    <property type="entry name" value="HISTRIAD"/>
</dbReference>
<evidence type="ECO:0000313" key="6">
    <source>
        <dbReference type="Proteomes" id="UP000199512"/>
    </source>
</evidence>
<keyword evidence="6" id="KW-1185">Reference proteome</keyword>
<dbReference type="Pfam" id="PF01230">
    <property type="entry name" value="HIT"/>
    <property type="match status" value="1"/>
</dbReference>
<dbReference type="STRING" id="215200.SAMN05216454_10262"/>
<accession>A0A1H8FBW5</accession>
<dbReference type="OrthoDB" id="9784774at2"/>
<reference evidence="5 6" key="1">
    <citation type="submission" date="2016-10" db="EMBL/GenBank/DDBJ databases">
        <authorList>
            <person name="de Groot N.N."/>
        </authorList>
    </citation>
    <scope>NUCLEOTIDE SEQUENCE [LARGE SCALE GENOMIC DNA]</scope>
    <source>
        <strain evidence="5 6">Calf135</strain>
    </source>
</reference>
<evidence type="ECO:0000256" key="1">
    <source>
        <dbReference type="PIRSR" id="PIRSR601310-1"/>
    </source>
</evidence>
<dbReference type="PROSITE" id="PS51084">
    <property type="entry name" value="HIT_2"/>
    <property type="match status" value="1"/>
</dbReference>
<dbReference type="AlphaFoldDB" id="A0A1H8FBW5"/>